<dbReference type="AlphaFoldDB" id="A0AAV4N3X4"/>
<name>A0AAV4N3X4_9ARAC</name>
<gene>
    <name evidence="1" type="ORF">CDAR_286201</name>
</gene>
<evidence type="ECO:0000313" key="2">
    <source>
        <dbReference type="Proteomes" id="UP001054837"/>
    </source>
</evidence>
<organism evidence="1 2">
    <name type="scientific">Caerostris darwini</name>
    <dbReference type="NCBI Taxonomy" id="1538125"/>
    <lineage>
        <taxon>Eukaryota</taxon>
        <taxon>Metazoa</taxon>
        <taxon>Ecdysozoa</taxon>
        <taxon>Arthropoda</taxon>
        <taxon>Chelicerata</taxon>
        <taxon>Arachnida</taxon>
        <taxon>Araneae</taxon>
        <taxon>Araneomorphae</taxon>
        <taxon>Entelegynae</taxon>
        <taxon>Araneoidea</taxon>
        <taxon>Araneidae</taxon>
        <taxon>Caerostris</taxon>
    </lineage>
</organism>
<dbReference type="Proteomes" id="UP001054837">
    <property type="component" value="Unassembled WGS sequence"/>
</dbReference>
<evidence type="ECO:0000313" key="1">
    <source>
        <dbReference type="EMBL" id="GIX78975.1"/>
    </source>
</evidence>
<protein>
    <submittedName>
        <fullName evidence="1">Uncharacterized protein</fullName>
    </submittedName>
</protein>
<dbReference type="EMBL" id="BPLQ01001140">
    <property type="protein sequence ID" value="GIX78975.1"/>
    <property type="molecule type" value="Genomic_DNA"/>
</dbReference>
<comment type="caution">
    <text evidence="1">The sequence shown here is derived from an EMBL/GenBank/DDBJ whole genome shotgun (WGS) entry which is preliminary data.</text>
</comment>
<keyword evidence="2" id="KW-1185">Reference proteome</keyword>
<sequence>MNLKPSSRLSRGLRREEISTADCDSISSTFCVTNSVKLHLDLGCTPKLNVRETEKGKVHVKGGIGSSISKCFSLLW</sequence>
<reference evidence="1 2" key="1">
    <citation type="submission" date="2021-06" db="EMBL/GenBank/DDBJ databases">
        <title>Caerostris darwini draft genome.</title>
        <authorList>
            <person name="Kono N."/>
            <person name="Arakawa K."/>
        </authorList>
    </citation>
    <scope>NUCLEOTIDE SEQUENCE [LARGE SCALE GENOMIC DNA]</scope>
</reference>
<proteinExistence type="predicted"/>
<accession>A0AAV4N3X4</accession>